<dbReference type="GO" id="GO:0003676">
    <property type="term" value="F:nucleic acid binding"/>
    <property type="evidence" value="ECO:0007669"/>
    <property type="project" value="InterPro"/>
</dbReference>
<dbReference type="InterPro" id="IPR052338">
    <property type="entry name" value="Transposase_5"/>
</dbReference>
<dbReference type="PANTHER" id="PTHR23022:SF134">
    <property type="entry name" value="TRANSPOSABLE ELEMENT TC1 TRANSPOSASE"/>
    <property type="match status" value="1"/>
</dbReference>
<dbReference type="InterPro" id="IPR036397">
    <property type="entry name" value="RNaseH_sf"/>
</dbReference>
<dbReference type="InterPro" id="IPR038717">
    <property type="entry name" value="Tc1-like_DDE_dom"/>
</dbReference>
<dbReference type="Proteomes" id="UP000008237">
    <property type="component" value="Unassembled WGS sequence"/>
</dbReference>
<dbReference type="Pfam" id="PF13358">
    <property type="entry name" value="DDE_3"/>
    <property type="match status" value="1"/>
</dbReference>
<feature type="non-terminal residue" evidence="2">
    <location>
        <position position="148"/>
    </location>
</feature>
<dbReference type="OMA" id="NYACTHE"/>
<dbReference type="AlphaFoldDB" id="E2BMM2"/>
<dbReference type="InParanoid" id="E2BMM2"/>
<evidence type="ECO:0000259" key="1">
    <source>
        <dbReference type="Pfam" id="PF13358"/>
    </source>
</evidence>
<name>E2BMM2_HARSA</name>
<protein>
    <submittedName>
        <fullName evidence="2">Transposable element Tc3 transposase</fullName>
    </submittedName>
</protein>
<sequence>GRITCGMWGWISAHGPGELVEVSLHMNTLEYVDILENVLLPSVRRIYAEEDMPTIRLVQHNSAVHTSRIVQEWFAQHPEVLNWPAKSPDLNLIENIWAIIVNSWDPGHERTRAALIAHARNAWEDLRREPQFFWNLHNSIDARLQQVV</sequence>
<reference evidence="2 3" key="1">
    <citation type="journal article" date="2010" name="Science">
        <title>Genomic comparison of the ants Camponotus floridanus and Harpegnathos saltator.</title>
        <authorList>
            <person name="Bonasio R."/>
            <person name="Zhang G."/>
            <person name="Ye C."/>
            <person name="Mutti N.S."/>
            <person name="Fang X."/>
            <person name="Qin N."/>
            <person name="Donahue G."/>
            <person name="Yang P."/>
            <person name="Li Q."/>
            <person name="Li C."/>
            <person name="Zhang P."/>
            <person name="Huang Z."/>
            <person name="Berger S.L."/>
            <person name="Reinberg D."/>
            <person name="Wang J."/>
            <person name="Liebig J."/>
        </authorList>
    </citation>
    <scope>NUCLEOTIDE SEQUENCE [LARGE SCALE GENOMIC DNA]</scope>
    <source>
        <strain evidence="2 3">R22 G/1</strain>
    </source>
</reference>
<accession>E2BMM2</accession>
<evidence type="ECO:0000313" key="2">
    <source>
        <dbReference type="EMBL" id="EFN83058.1"/>
    </source>
</evidence>
<dbReference type="Gene3D" id="3.30.420.10">
    <property type="entry name" value="Ribonuclease H-like superfamily/Ribonuclease H"/>
    <property type="match status" value="1"/>
</dbReference>
<evidence type="ECO:0000313" key="3">
    <source>
        <dbReference type="Proteomes" id="UP000008237"/>
    </source>
</evidence>
<dbReference type="EMBL" id="GL449274">
    <property type="protein sequence ID" value="EFN83058.1"/>
    <property type="molecule type" value="Genomic_DNA"/>
</dbReference>
<gene>
    <name evidence="2" type="ORF">EAI_03419</name>
</gene>
<organism evidence="3">
    <name type="scientific">Harpegnathos saltator</name>
    <name type="common">Jerdon's jumping ant</name>
    <dbReference type="NCBI Taxonomy" id="610380"/>
    <lineage>
        <taxon>Eukaryota</taxon>
        <taxon>Metazoa</taxon>
        <taxon>Ecdysozoa</taxon>
        <taxon>Arthropoda</taxon>
        <taxon>Hexapoda</taxon>
        <taxon>Insecta</taxon>
        <taxon>Pterygota</taxon>
        <taxon>Neoptera</taxon>
        <taxon>Endopterygota</taxon>
        <taxon>Hymenoptera</taxon>
        <taxon>Apocrita</taxon>
        <taxon>Aculeata</taxon>
        <taxon>Formicoidea</taxon>
        <taxon>Formicidae</taxon>
        <taxon>Ponerinae</taxon>
        <taxon>Ponerini</taxon>
        <taxon>Harpegnathos</taxon>
    </lineage>
</organism>
<feature type="domain" description="Tc1-like transposase DDE" evidence="1">
    <location>
        <begin position="6"/>
        <end position="106"/>
    </location>
</feature>
<keyword evidence="3" id="KW-1185">Reference proteome</keyword>
<proteinExistence type="predicted"/>
<feature type="non-terminal residue" evidence="2">
    <location>
        <position position="1"/>
    </location>
</feature>
<dbReference type="STRING" id="610380.E2BMM2"/>
<dbReference type="PANTHER" id="PTHR23022">
    <property type="entry name" value="TRANSPOSABLE ELEMENT-RELATED"/>
    <property type="match status" value="1"/>
</dbReference>